<dbReference type="Pfam" id="PF00581">
    <property type="entry name" value="Rhodanese"/>
    <property type="match status" value="2"/>
</dbReference>
<feature type="domain" description="Rhodanese" evidence="4">
    <location>
        <begin position="41"/>
        <end position="158"/>
    </location>
</feature>
<dbReference type="InterPro" id="IPR051126">
    <property type="entry name" value="Thiosulfate_sulfurtransferase"/>
</dbReference>
<proteinExistence type="predicted"/>
<keyword evidence="5" id="KW-0808">Transferase</keyword>
<evidence type="ECO:0000259" key="4">
    <source>
        <dbReference type="PROSITE" id="PS50206"/>
    </source>
</evidence>
<comment type="catalytic activity">
    <reaction evidence="3">
        <text>thiosulfate + hydrogen cyanide = thiocyanate + sulfite + 2 H(+)</text>
        <dbReference type="Rhea" id="RHEA:16881"/>
        <dbReference type="ChEBI" id="CHEBI:15378"/>
        <dbReference type="ChEBI" id="CHEBI:17359"/>
        <dbReference type="ChEBI" id="CHEBI:18022"/>
        <dbReference type="ChEBI" id="CHEBI:18407"/>
        <dbReference type="ChEBI" id="CHEBI:33542"/>
        <dbReference type="EC" id="2.8.1.1"/>
    </reaction>
</comment>
<dbReference type="EMBL" id="OBEG01000009">
    <property type="protein sequence ID" value="SNY89453.1"/>
    <property type="molecule type" value="Genomic_DNA"/>
</dbReference>
<organism evidence="5 6">
    <name type="scientific">Nocardia amikacinitolerans</name>
    <dbReference type="NCBI Taxonomy" id="756689"/>
    <lineage>
        <taxon>Bacteria</taxon>
        <taxon>Bacillati</taxon>
        <taxon>Actinomycetota</taxon>
        <taxon>Actinomycetes</taxon>
        <taxon>Mycobacteriales</taxon>
        <taxon>Nocardiaceae</taxon>
        <taxon>Nocardia</taxon>
    </lineage>
</organism>
<dbReference type="Gene3D" id="3.40.250.10">
    <property type="entry name" value="Rhodanese-like domain"/>
    <property type="match status" value="2"/>
</dbReference>
<gene>
    <name evidence="5" type="ORF">SAMN04244553_6468</name>
</gene>
<dbReference type="InterPro" id="IPR001763">
    <property type="entry name" value="Rhodanese-like_dom"/>
</dbReference>
<dbReference type="AlphaFoldDB" id="A0A285LYB5"/>
<dbReference type="SMART" id="SM00450">
    <property type="entry name" value="RHOD"/>
    <property type="match status" value="2"/>
</dbReference>
<dbReference type="PROSITE" id="PS00380">
    <property type="entry name" value="RHODANESE_1"/>
    <property type="match status" value="1"/>
</dbReference>
<dbReference type="PANTHER" id="PTHR43855">
    <property type="entry name" value="THIOSULFATE SULFURTRANSFERASE"/>
    <property type="match status" value="1"/>
</dbReference>
<dbReference type="InterPro" id="IPR001307">
    <property type="entry name" value="Thiosulphate_STrfase_CS"/>
</dbReference>
<protein>
    <recommendedName>
        <fullName evidence="1">thiosulfate sulfurtransferase</fullName>
        <ecNumber evidence="1">2.8.1.1</ecNumber>
    </recommendedName>
</protein>
<dbReference type="Proteomes" id="UP000219565">
    <property type="component" value="Unassembled WGS sequence"/>
</dbReference>
<keyword evidence="2" id="KW-0677">Repeat</keyword>
<accession>A0A285LYB5</accession>
<sequence length="306" mass="32573">MFSTAEYISSAARFTRTAERGLMSGERAAHLISAGRLRDDPPKRLVLLDVRVGAGGPDRTSFRRAHLPGARFVDVDADLAGTATERSGSRPLPDTETLTAAIRRWGIHYDSTVVVYDDSRAVPAARAWWVLRWAGLPDVRILDGGLRAWREAGGALVSGAEPAAPGTTTAQPAGLPVIDTAAVAALPERGVLLDARPREHFRGDGEFAGHIPDAISAPVFDDFDERGLLRDEHSLRTRYRDLGLTAGATAATYCGSAMAAALQVFVLATLGIEIALYPGGLSQWACDPARPLVRGESAAPRPIPPP</sequence>
<evidence type="ECO:0000256" key="2">
    <source>
        <dbReference type="ARBA" id="ARBA00022737"/>
    </source>
</evidence>
<evidence type="ECO:0000313" key="6">
    <source>
        <dbReference type="Proteomes" id="UP000219565"/>
    </source>
</evidence>
<dbReference type="PANTHER" id="PTHR43855:SF1">
    <property type="entry name" value="THIOSULFATE SULFURTRANSFERASE"/>
    <property type="match status" value="1"/>
</dbReference>
<dbReference type="CDD" id="cd01448">
    <property type="entry name" value="TST_Repeat_1"/>
    <property type="match status" value="1"/>
</dbReference>
<keyword evidence="6" id="KW-1185">Reference proteome</keyword>
<keyword evidence="5" id="KW-0670">Pyruvate</keyword>
<evidence type="ECO:0000256" key="1">
    <source>
        <dbReference type="ARBA" id="ARBA00012245"/>
    </source>
</evidence>
<dbReference type="PROSITE" id="PS50206">
    <property type="entry name" value="RHODANESE_3"/>
    <property type="match status" value="2"/>
</dbReference>
<feature type="domain" description="Rhodanese" evidence="4">
    <location>
        <begin position="186"/>
        <end position="291"/>
    </location>
</feature>
<dbReference type="EC" id="2.8.1.1" evidence="1"/>
<evidence type="ECO:0000256" key="3">
    <source>
        <dbReference type="ARBA" id="ARBA00047549"/>
    </source>
</evidence>
<dbReference type="InterPro" id="IPR036873">
    <property type="entry name" value="Rhodanese-like_dom_sf"/>
</dbReference>
<evidence type="ECO:0000313" key="5">
    <source>
        <dbReference type="EMBL" id="SNY89453.1"/>
    </source>
</evidence>
<name>A0A285LYB5_9NOCA</name>
<dbReference type="SUPFAM" id="SSF52821">
    <property type="entry name" value="Rhodanese/Cell cycle control phosphatase"/>
    <property type="match status" value="2"/>
</dbReference>
<dbReference type="GO" id="GO:0004792">
    <property type="term" value="F:thiosulfate-cyanide sulfurtransferase activity"/>
    <property type="evidence" value="ECO:0007669"/>
    <property type="project" value="UniProtKB-EC"/>
</dbReference>
<reference evidence="5 6" key="1">
    <citation type="submission" date="2017-09" db="EMBL/GenBank/DDBJ databases">
        <authorList>
            <person name="Ehlers B."/>
            <person name="Leendertz F.H."/>
        </authorList>
    </citation>
    <scope>NUCLEOTIDE SEQUENCE [LARGE SCALE GENOMIC DNA]</scope>
    <source>
        <strain evidence="5 6">DSM 45537</strain>
    </source>
</reference>